<dbReference type="EMBL" id="HBIM01017756">
    <property type="protein sequence ID" value="CAE0416636.1"/>
    <property type="molecule type" value="Transcribed_RNA"/>
</dbReference>
<proteinExistence type="predicted"/>
<dbReference type="AlphaFoldDB" id="A0A7S3LA70"/>
<evidence type="ECO:0000313" key="2">
    <source>
        <dbReference type="EMBL" id="CAE0416636.1"/>
    </source>
</evidence>
<organism evidence="2">
    <name type="scientific">Amphora coffeiformis</name>
    <dbReference type="NCBI Taxonomy" id="265554"/>
    <lineage>
        <taxon>Eukaryota</taxon>
        <taxon>Sar</taxon>
        <taxon>Stramenopiles</taxon>
        <taxon>Ochrophyta</taxon>
        <taxon>Bacillariophyta</taxon>
        <taxon>Bacillariophyceae</taxon>
        <taxon>Bacillariophycidae</taxon>
        <taxon>Thalassiophysales</taxon>
        <taxon>Catenulaceae</taxon>
        <taxon>Amphora</taxon>
    </lineage>
</organism>
<feature type="region of interest" description="Disordered" evidence="1">
    <location>
        <begin position="215"/>
        <end position="250"/>
    </location>
</feature>
<accession>A0A7S3LA70</accession>
<gene>
    <name evidence="2" type="ORF">ACOF00016_LOCUS13671</name>
</gene>
<name>A0A7S3LA70_9STRA</name>
<sequence length="459" mass="50666">MSSLSRLVPTPSTAWCLVWWPTLVYFLYTRYPSASVPEVTADRFQLFSEKDCTVVQSIFYSVTPCGASSSSTAGTSSSSSSSLVLRQALQLLWNADVSSFSESLQHNHQPILLTHSTWRHDPETGRGAILVAQGSGEGRVWRWETGGGPIPIGRTLVLDQAGCRSTACREHVAYRGVGAIAQDNNKATLVLAELGEGRIIRLEQETGARTPLVISVPVPSTSCGHKPTQKKPEEDADEEPRGTKEAVSWQHIQSPRHMVTDGGDLFFLDTTTSGCMILWQRKRVDQVAALDSLAESRRAHEWTSLPDETSSEELWHVVFSAEAIGGFLVIHDKVIASSKVLVTASLPTVGVVILEIPLADEEDEEEAKKEPRVIFRLRRFLPTALQPGPLVMTEKKKTIFLATAEGIAMLLPQDNDYRFGGLLRLPIMDRPGITSLTLGQDSYLYVTTESRLWRIKIQD</sequence>
<protein>
    <submittedName>
        <fullName evidence="2">Uncharacterized protein</fullName>
    </submittedName>
</protein>
<evidence type="ECO:0000256" key="1">
    <source>
        <dbReference type="SAM" id="MobiDB-lite"/>
    </source>
</evidence>
<reference evidence="2" key="1">
    <citation type="submission" date="2021-01" db="EMBL/GenBank/DDBJ databases">
        <authorList>
            <person name="Corre E."/>
            <person name="Pelletier E."/>
            <person name="Niang G."/>
            <person name="Scheremetjew M."/>
            <person name="Finn R."/>
            <person name="Kale V."/>
            <person name="Holt S."/>
            <person name="Cochrane G."/>
            <person name="Meng A."/>
            <person name="Brown T."/>
            <person name="Cohen L."/>
        </authorList>
    </citation>
    <scope>NUCLEOTIDE SEQUENCE</scope>
    <source>
        <strain evidence="2">CCMP127</strain>
    </source>
</reference>